<dbReference type="GO" id="GO:0005801">
    <property type="term" value="C:cis-Golgi network"/>
    <property type="evidence" value="ECO:0007669"/>
    <property type="project" value="TreeGrafter"/>
</dbReference>
<keyword evidence="4 6" id="KW-0175">Coiled coil</keyword>
<feature type="coiled-coil region" evidence="6">
    <location>
        <begin position="712"/>
        <end position="788"/>
    </location>
</feature>
<feature type="coiled-coil region" evidence="6">
    <location>
        <begin position="3572"/>
        <end position="3606"/>
    </location>
</feature>
<feature type="domain" description="ELK" evidence="8">
    <location>
        <begin position="430"/>
        <end position="451"/>
    </location>
</feature>
<accession>A0A7E6CI69</accession>
<evidence type="ECO:0000313" key="10">
    <source>
        <dbReference type="RefSeq" id="XP_035866522.1"/>
    </source>
</evidence>
<feature type="coiled-coil region" evidence="6">
    <location>
        <begin position="3046"/>
        <end position="3101"/>
    </location>
</feature>
<feature type="coiled-coil region" evidence="6">
    <location>
        <begin position="156"/>
        <end position="240"/>
    </location>
</feature>
<feature type="domain" description="ELK" evidence="8">
    <location>
        <begin position="622"/>
        <end position="643"/>
    </location>
</feature>
<feature type="region of interest" description="Disordered" evidence="7">
    <location>
        <begin position="1819"/>
        <end position="1840"/>
    </location>
</feature>
<feature type="coiled-coil region" evidence="6">
    <location>
        <begin position="2060"/>
        <end position="2473"/>
    </location>
</feature>
<feature type="region of interest" description="Disordered" evidence="7">
    <location>
        <begin position="1"/>
        <end position="50"/>
    </location>
</feature>
<feature type="domain" description="ELK" evidence="8">
    <location>
        <begin position="652"/>
        <end position="673"/>
    </location>
</feature>
<protein>
    <submittedName>
        <fullName evidence="10">A-kinase anchor protein 9 isoform X10</fullName>
    </submittedName>
</protein>
<dbReference type="RefSeq" id="XP_035866522.1">
    <property type="nucleotide sequence ID" value="XM_036010629.1"/>
</dbReference>
<organism evidence="9 10">
    <name type="scientific">Phyllostomus discolor</name>
    <name type="common">pale spear-nosed bat</name>
    <dbReference type="NCBI Taxonomy" id="89673"/>
    <lineage>
        <taxon>Eukaryota</taxon>
        <taxon>Metazoa</taxon>
        <taxon>Chordata</taxon>
        <taxon>Craniata</taxon>
        <taxon>Vertebrata</taxon>
        <taxon>Euteleostomi</taxon>
        <taxon>Mammalia</taxon>
        <taxon>Eutheria</taxon>
        <taxon>Laurasiatheria</taxon>
        <taxon>Chiroptera</taxon>
        <taxon>Yangochiroptera</taxon>
        <taxon>Phyllostomidae</taxon>
        <taxon>Phyllostominae</taxon>
        <taxon>Phyllostomus</taxon>
    </lineage>
</organism>
<feature type="coiled-coil region" evidence="6">
    <location>
        <begin position="2736"/>
        <end position="2798"/>
    </location>
</feature>
<evidence type="ECO:0000256" key="4">
    <source>
        <dbReference type="ARBA" id="ARBA00023054"/>
    </source>
</evidence>
<feature type="coiled-coil region" evidence="6">
    <location>
        <begin position="813"/>
        <end position="904"/>
    </location>
</feature>
<evidence type="ECO:0000256" key="3">
    <source>
        <dbReference type="ARBA" id="ARBA00022553"/>
    </source>
</evidence>
<dbReference type="GO" id="GO:0015459">
    <property type="term" value="F:potassium channel regulator activity"/>
    <property type="evidence" value="ECO:0007669"/>
    <property type="project" value="TreeGrafter"/>
</dbReference>
<keyword evidence="3" id="KW-0597">Phosphoprotein</keyword>
<feature type="region of interest" description="Disordered" evidence="7">
    <location>
        <begin position="3299"/>
        <end position="3325"/>
    </location>
</feature>
<gene>
    <name evidence="10" type="primary">AKAP9</name>
</gene>
<dbReference type="GO" id="GO:0097060">
    <property type="term" value="C:synaptic membrane"/>
    <property type="evidence" value="ECO:0007669"/>
    <property type="project" value="TreeGrafter"/>
</dbReference>
<evidence type="ECO:0000256" key="6">
    <source>
        <dbReference type="SAM" id="Coils"/>
    </source>
</evidence>
<evidence type="ECO:0000259" key="8">
    <source>
        <dbReference type="SMART" id="SM01188"/>
    </source>
</evidence>
<evidence type="ECO:0000313" key="9">
    <source>
        <dbReference type="Proteomes" id="UP000504628"/>
    </source>
</evidence>
<evidence type="ECO:0000256" key="5">
    <source>
        <dbReference type="ARBA" id="ARBA00023212"/>
    </source>
</evidence>
<dbReference type="GO" id="GO:0005795">
    <property type="term" value="C:Golgi stack"/>
    <property type="evidence" value="ECO:0007669"/>
    <property type="project" value="TreeGrafter"/>
</dbReference>
<dbReference type="Proteomes" id="UP000504628">
    <property type="component" value="Chromosome 10"/>
</dbReference>
<dbReference type="InterPro" id="IPR028745">
    <property type="entry name" value="AKAP9/Pericentrin"/>
</dbReference>
<evidence type="ECO:0000256" key="1">
    <source>
        <dbReference type="ARBA" id="ARBA00004300"/>
    </source>
</evidence>
<feature type="coiled-coil region" evidence="6">
    <location>
        <begin position="1142"/>
        <end position="1169"/>
    </location>
</feature>
<sequence>MEDEERQKKLEFGKAKLAQFRQRKAQCDGQNPSKKKKKKNTSSSKHDVSAYHSLNIEQSHSDDMCMNSSQGVGSVVTPESTIMRTLHSGEIIKHDQVFSAEPESEISTTADDYSSEVNGCSFVVKTGKPTNLLREEEFGVDDSYSEHGAHYSQTHLEMLENELVGKQHEIEELNRELEELRATCGTEGLQQLQEFEAAIKQRDGIITQLTANLQQARREKDETMREFLELTEQSQNLQIQFQHLQASETLRNSTHSSTAADLLQAKQQILTHQQQLEAQDHLLEDYQKKKEDFKNQISFLQEKIKSCEMEQNRRVESSNKEIQEKDAIIKELNAKIIEEEKKTLELKDKVTTADKLLEELQEQIVQKNQEIKNINLELTNSKQKERQCSEEIKQLMGTVEELQKKNHKDNQFETDVLQRMEQETQRKLEQLRAELDEMYGQQIVQMKQELIKQHMLQMDELKTQHRGEMDNALRSYPNITVNEDQVKLMNMAINELNIKLQDTNSQKEKLKEELEIISGEKSALQRQLEDLFEELSFSRDQIQRARQTIAEQESKLNEAHKSLSTVEDLKAEIVSASESRKELELKHEAEVTNYKIKLEMLEREKNAVLDRMAESQEAELERLRTQLLFSHEEELSKLKEDLEIEHRINIEKLKDNLGIHYKQQIDGLQNEMSQKLETMQFEKDNLITRQNQLILEISKLKDIQQSLVNSRSEEMTLQINELQKEIEILRQEEKEKGTLEQEVQELQLKTELLEKQMKEKEDNLQEKFVQLEAENSILKDEKKALEGMLKICTPVNQEEKLLFMDSVKSKSKDGSWQKEIEMLTEENEDLKKQCIQLTEEIEKQRNTFSFAERNFEVNYQELQEDYACLLKAKNDLEDSKNKQEVEYESKLKALSEELHHLQKINPTTAKMKSSISDGDKTFIAEPLEIGEVVEKDTTELMEKLEVTKREKLELSERLSDLSEQLKQKHGEVHFLSEEVKSLKQEKEQVLLRCKELEIILNQNRPENMRGCDVQLSSLKDRVVTVTSSDSEGSVSAINKDFGESKIMENEKIPFENMSIKKESKQEQLFLDHLPSVTSELSLRITEPSENDKLQQELSVLKSEQNDLRLQMEAQRICLSLVYSTHVDQVCEYMENEKDKALCNLKEELISAQEEKIKELQKIHQLELQNIKTQETDDETKPLQVLIGELHKAVSEECSYLTQTFCSVRGEHTPALKCKLNVEERVSSGVHTSENQELERQECRYKVQDFQENMQTLLNKVTEEYNKLLVLQTPLTKVQGQQIDHEKLECAEENLPKEEAEFLSTQSQMTNLQDIDDCHKSKLSTLQDIEKIKQLEGQVQELENQISSLQQQWKETEENYGAEIHCLQKRLQAVSESTVQPRFFTDSGVTTESDVRKTMHYGNCVKQNIDSTIESSGGEFGVEQETNMVKLLEKQYQEQLEEEVAKVIVSMSVLFAQQTELSRLSGEKEDTISSKQAHALCLQEQQHLNERNLPQGPVGFQTFETTDMKFKEEFKPLSKELGEDGKEVLLPNSDNLDILESKDHELTISEELFSKDKTFGARESIHDEILVSSMDASRQLMLNEEQLEDMRQELVRQYQEHQQATELLRQAHMRQMERQREDQEQLQEEITRLNRQLAQRSSIDNENLVSERERVLLEELEALKQLSLAGREKLCCELHNSSTQTQDEDENQGDAEEQIFKEKELDRKLEDVPPDVLSNESLHGGIWPLRFWLPHWIISMEHSQYGTQTRKTVYALQKANNRLLKILLEVVKTTAAVEETIGRHVLGILDRSSKGQSSACLIWRSEAEAPMKSCVHEEHTGVTGESIPSYSGSDMPRNDSSMWSEVTEEGTELSQRLMRSGFAGIEIDPENEEFMLNISSRLQAAVEKLLEAISETSSQLEHAKVTQTELMRESFRQKQEATESFKCQEELRERLVEESRAREQLAVELSKAEGVIDGYADEKTFFERQIQEKADIIDRLEQELLCASNRLQELEAEQQQIQEERELLSRQQEAMKAEAGPVEQRLVDAAVDAAPGSELLQETEKLMKEKLEVQCQAEKVRDDLQKQVKALEIDVEEQVSRFIELEQEKNAELMDLRQQNQALEKQLEKMRKFLDEQAIDREHERDVFQQEIQKLEQQLKVVPRFQPVNEHQTREVEQLTNHLKEKTDKCSELLLSKEQLQRDIQERNEEIEKLECRVRELEQALLISTDTFQKVEDRKQFGAVEAKAELSLEVQLQAERDAIDRKEKEITNLEEQLEQFREELENKNEEVQQLHMQLEIQKKESTTRLQELEQENKLFKDEMEKLGFAIKESDAISTQDQHVLFSKFAQIMQEKEVEIHQLNEQITKLQHQLKMTTDNKVIEEKNELIRDLETQIECLMSDQERVKKNREEEIEQLNEVIEKLQQELANIEQKTSVHANSVPEEADSLKHQLDMVIAEKLALEQQVETTNEEMAFTKNVLKETNLKMNQLTQELCSLKREWENREKIQSIPLKSDNVAVDDLSRKKPELEEVLTGGALQPLENQSSLRSVEENSRVSINSLETKVLQLESTVSAKNLELTQCYKQIKDMREQVQAETEMLKKKIVDLQTVLEENVAAAVVSQVQLDAVKEYVKLCQSEQESSSEPKRANIQNLSQPTENEMKSDVSALTLRISELESQVVEMQTSLILEKEQVEIAEKNAVEKEKKLRELQKLLEDSEKEQGGKGRERSPRGDFEVPKATTELIHTSEESGFFVQLEALRAESAATKEELASYKEKAEKLQEELLVKETNMAFLQKDLSEVRNQLTEAKEKLSYFLEEEKIEGASIPELTHSEAYQTREICSSDSGSDWGQGIYLTQSQGFDSASEGRGEEGESSTDSFPKKIKGLLRAVHNEGMQVLSLTESPYSDGEDHSVEQVSESWQEERKAYLSTISSLKDLITKMQVQREAEVYDSSQSHENFSDWRGELLLALQQVFLKERSVLLAAFQTELTALGTRDAAGLLNCLEQRIQEQSIEYRAAMECLQKADRRSLLSEIQALRAQMSGRKMTLKREQESDQASQELLEYNIQQKQSQMLEMQVELSSVKDRAAELQEQLSSEKMVAAELKSELAQTKLELETTLKAQHKHLKELEAFRLEVKDKTDEVHLLNDTLASEQKKSRELQWALEKEKAKLGRDEERDKEELEDLKFSLEGQKQRNIQLNQLLQQQKQLLNESQREIESQRVLYDAQLAEERGRNLELQVLLESEKGRIREMSSTLDREREVHAQLQRSNDDAGQPRPSLPSEDLLKELQKQLEEKHSRIVELLNETEKYKLDSLQTRQQMEKDRQVHRKTLQTEQEANTEGQKKMRELQSKVEDLQRQLEEKRQQVYKLDLEGKRLQGIMQEFQKQELEREEKRESRILYQNLNEPTTWSLTSDRTRNWVLQQKIEGETKESSYPKLIEMNGGGTGYNHELEMIKQKLQHMASKLRRLAQKASNRLQFETADDEDFIWVHENIDEIILQLQKLTGQPGKEPTLVSPSTSCGSMTERLLRQNADLTGHISQLTEEKNDLRNLIMKLEEQIRWYRQTGVGRDYSSRFSFSGGANIEAIIASEKEVWNREKLTLQKSLKRAEAEVYKLKAELRNEVSLQTLSPDPEHATVKRIYGKYLRAESFRKALIYQKKYLLLLLGGFQECEEATLALLARMGGQPAFTDLEVITNRPKGFTRFRSAVRVSMAISRMKFLVRRWHRVTSSGSININRDGFGLSPGAEKTDLFYHSAAGLELYGEPRHTTYRSRSDLDYPRSPLPFQNRYPGPPADLNPASLACSQLQNYDPDRALTDYITRLEALQRRLGTVQSGSTHFHAGMRR</sequence>
<evidence type="ECO:0000256" key="7">
    <source>
        <dbReference type="SAM" id="MobiDB-lite"/>
    </source>
</evidence>
<dbReference type="GO" id="GO:0034237">
    <property type="term" value="F:protein kinase A regulatory subunit binding"/>
    <property type="evidence" value="ECO:0007669"/>
    <property type="project" value="TreeGrafter"/>
</dbReference>
<feature type="coiled-coil region" evidence="6">
    <location>
        <begin position="1324"/>
        <end position="1358"/>
    </location>
</feature>
<keyword evidence="5" id="KW-0206">Cytoskeleton</keyword>
<dbReference type="InterPro" id="IPR005539">
    <property type="entry name" value="ELK_dom"/>
</dbReference>
<dbReference type="GO" id="GO:0060307">
    <property type="term" value="P:regulation of ventricular cardiac muscle cell membrane repolarization"/>
    <property type="evidence" value="ECO:0007669"/>
    <property type="project" value="TreeGrafter"/>
</dbReference>
<dbReference type="SMART" id="SM01188">
    <property type="entry name" value="ELK"/>
    <property type="match status" value="4"/>
</dbReference>
<dbReference type="CTD" id="10142"/>
<dbReference type="GO" id="GO:0005813">
    <property type="term" value="C:centrosome"/>
    <property type="evidence" value="ECO:0007669"/>
    <property type="project" value="UniProtKB-SubCell"/>
</dbReference>
<dbReference type="GO" id="GO:0060090">
    <property type="term" value="F:molecular adaptor activity"/>
    <property type="evidence" value="ECO:0007669"/>
    <property type="project" value="InterPro"/>
</dbReference>
<name>A0A7E6CI69_9CHIR</name>
<feature type="region of interest" description="Disordered" evidence="7">
    <location>
        <begin position="2693"/>
        <end position="2714"/>
    </location>
</feature>
<dbReference type="PANTHER" id="PTHR44981">
    <property type="entry name" value="PERICENTRIN-LIKE PROTEIN, ISOFORM F"/>
    <property type="match status" value="1"/>
</dbReference>
<dbReference type="GO" id="GO:0007165">
    <property type="term" value="P:signal transduction"/>
    <property type="evidence" value="ECO:0007669"/>
    <property type="project" value="InterPro"/>
</dbReference>
<feature type="coiled-coil region" evidence="6">
    <location>
        <begin position="276"/>
        <end position="464"/>
    </location>
</feature>
<feature type="region of interest" description="Disordered" evidence="7">
    <location>
        <begin position="2618"/>
        <end position="2641"/>
    </location>
</feature>
<keyword evidence="9" id="KW-1185">Reference proteome</keyword>
<dbReference type="PANTHER" id="PTHR44981:SF1">
    <property type="entry name" value="A-KINASE ANCHOR PROTEIN 9"/>
    <property type="match status" value="1"/>
</dbReference>
<dbReference type="GO" id="GO:1903358">
    <property type="term" value="P:regulation of Golgi organization"/>
    <property type="evidence" value="ECO:0007669"/>
    <property type="project" value="TreeGrafter"/>
</dbReference>
<dbReference type="GeneID" id="114507259"/>
<dbReference type="GO" id="GO:0003677">
    <property type="term" value="F:DNA binding"/>
    <property type="evidence" value="ECO:0007669"/>
    <property type="project" value="InterPro"/>
</dbReference>
<feature type="compositionally biased region" description="Polar residues" evidence="7">
    <location>
        <begin position="2629"/>
        <end position="2638"/>
    </location>
</feature>
<keyword evidence="2" id="KW-0963">Cytoplasm</keyword>
<feature type="compositionally biased region" description="Basic and acidic residues" evidence="7">
    <location>
        <begin position="3232"/>
        <end position="3243"/>
    </location>
</feature>
<feature type="region of interest" description="Disordered" evidence="7">
    <location>
        <begin position="3232"/>
        <end position="3261"/>
    </location>
</feature>
<proteinExistence type="predicted"/>
<feature type="coiled-coil region" evidence="6">
    <location>
        <begin position="3130"/>
        <end position="3203"/>
    </location>
</feature>
<feature type="compositionally biased region" description="Polar residues" evidence="7">
    <location>
        <begin position="1825"/>
        <end position="1840"/>
    </location>
</feature>
<comment type="subcellular location">
    <subcellularLocation>
        <location evidence="1">Cytoplasm</location>
        <location evidence="1">Cytoskeleton</location>
        <location evidence="1">Microtubule organizing center</location>
        <location evidence="1">Centrosome</location>
    </subcellularLocation>
</comment>
<feature type="domain" description="ELK" evidence="8">
    <location>
        <begin position="277"/>
        <end position="298"/>
    </location>
</feature>
<dbReference type="GO" id="GO:0051661">
    <property type="term" value="P:maintenance of centrosome location"/>
    <property type="evidence" value="ECO:0007669"/>
    <property type="project" value="TreeGrafter"/>
</dbReference>
<feature type="coiled-coil region" evidence="6">
    <location>
        <begin position="1572"/>
        <end position="1642"/>
    </location>
</feature>
<feature type="compositionally biased region" description="Basic and acidic residues" evidence="7">
    <location>
        <begin position="1"/>
        <end position="14"/>
    </location>
</feature>
<dbReference type="InterPro" id="IPR019528">
    <property type="entry name" value="PACT_domain"/>
</dbReference>
<feature type="coiled-coil region" evidence="6">
    <location>
        <begin position="3512"/>
        <end position="3546"/>
    </location>
</feature>
<feature type="coiled-coil region" evidence="6">
    <location>
        <begin position="1917"/>
        <end position="2017"/>
    </location>
</feature>
<feature type="coiled-coil region" evidence="6">
    <location>
        <begin position="2563"/>
        <end position="2590"/>
    </location>
</feature>
<evidence type="ECO:0000256" key="2">
    <source>
        <dbReference type="ARBA" id="ARBA00022490"/>
    </source>
</evidence>
<feature type="coiled-coil region" evidence="6">
    <location>
        <begin position="944"/>
        <end position="999"/>
    </location>
</feature>
<feature type="coiled-coil region" evidence="6">
    <location>
        <begin position="493"/>
        <end position="633"/>
    </location>
</feature>
<reference evidence="10" key="1">
    <citation type="submission" date="2025-08" db="UniProtKB">
        <authorList>
            <consortium name="RefSeq"/>
        </authorList>
    </citation>
    <scope>IDENTIFICATION</scope>
    <source>
        <tissue evidence="10">Muscle</tissue>
    </source>
</reference>
<dbReference type="Pfam" id="PF10495">
    <property type="entry name" value="PACT_coil_coil"/>
    <property type="match status" value="1"/>
</dbReference>